<feature type="region of interest" description="Disordered" evidence="1">
    <location>
        <begin position="466"/>
        <end position="493"/>
    </location>
</feature>
<feature type="compositionally biased region" description="Polar residues" evidence="1">
    <location>
        <begin position="48"/>
        <end position="59"/>
    </location>
</feature>
<gene>
    <name evidence="6 7 8 9" type="primary">LOC106067029</name>
</gene>
<feature type="transmembrane region" description="Helical" evidence="2">
    <location>
        <begin position="709"/>
        <end position="732"/>
    </location>
</feature>
<feature type="region of interest" description="Disordered" evidence="1">
    <location>
        <begin position="314"/>
        <end position="336"/>
    </location>
</feature>
<evidence type="ECO:0000313" key="9">
    <source>
        <dbReference type="RefSeq" id="XP_013081591.2"/>
    </source>
</evidence>
<reference evidence="6 7" key="1">
    <citation type="submission" date="2025-04" db="UniProtKB">
        <authorList>
            <consortium name="RefSeq"/>
        </authorList>
    </citation>
    <scope>IDENTIFICATION</scope>
</reference>
<dbReference type="Proteomes" id="UP001165740">
    <property type="component" value="Chromosome 16"/>
</dbReference>
<keyword evidence="2" id="KW-0472">Membrane</keyword>
<evidence type="ECO:0000256" key="2">
    <source>
        <dbReference type="SAM" id="Phobius"/>
    </source>
</evidence>
<feature type="compositionally biased region" description="Polar residues" evidence="1">
    <location>
        <begin position="483"/>
        <end position="493"/>
    </location>
</feature>
<feature type="region of interest" description="Disordered" evidence="1">
    <location>
        <begin position="780"/>
        <end position="803"/>
    </location>
</feature>
<dbReference type="KEGG" id="bgt:106067029"/>
<name>A0A9U8ECU4_BIOGL</name>
<dbReference type="RefSeq" id="XP_013081590.2">
    <property type="nucleotide sequence ID" value="XM_013226136.2"/>
</dbReference>
<keyword evidence="3" id="KW-0732">Signal</keyword>
<keyword evidence="2" id="KW-1133">Transmembrane helix</keyword>
<dbReference type="Pfam" id="PF01390">
    <property type="entry name" value="SEA"/>
    <property type="match status" value="1"/>
</dbReference>
<dbReference type="OrthoDB" id="6162704at2759"/>
<keyword evidence="5" id="KW-1185">Reference proteome</keyword>
<dbReference type="RefSeq" id="XP_013081591.2">
    <property type="nucleotide sequence ID" value="XM_013226137.2"/>
</dbReference>
<evidence type="ECO:0000313" key="5">
    <source>
        <dbReference type="Proteomes" id="UP001165740"/>
    </source>
</evidence>
<evidence type="ECO:0000259" key="4">
    <source>
        <dbReference type="PROSITE" id="PS50024"/>
    </source>
</evidence>
<evidence type="ECO:0000313" key="8">
    <source>
        <dbReference type="RefSeq" id="XP_013081590.2"/>
    </source>
</evidence>
<dbReference type="GeneID" id="106067029"/>
<protein>
    <submittedName>
        <fullName evidence="6 7">Mucin-2-like isoform X1</fullName>
    </submittedName>
</protein>
<evidence type="ECO:0000313" key="6">
    <source>
        <dbReference type="RefSeq" id="XP_013081588.2"/>
    </source>
</evidence>
<feature type="domain" description="SEA" evidence="4">
    <location>
        <begin position="506"/>
        <end position="618"/>
    </location>
</feature>
<feature type="compositionally biased region" description="Basic and acidic residues" evidence="1">
    <location>
        <begin position="781"/>
        <end position="794"/>
    </location>
</feature>
<dbReference type="InterPro" id="IPR000082">
    <property type="entry name" value="SEA_dom"/>
</dbReference>
<feature type="compositionally biased region" description="Polar residues" evidence="1">
    <location>
        <begin position="417"/>
        <end position="437"/>
    </location>
</feature>
<feature type="compositionally biased region" description="Polar residues" evidence="1">
    <location>
        <begin position="466"/>
        <end position="476"/>
    </location>
</feature>
<feature type="chain" id="PRO_5044701656" evidence="3">
    <location>
        <begin position="23"/>
        <end position="873"/>
    </location>
</feature>
<dbReference type="PROSITE" id="PS50024">
    <property type="entry name" value="SEA"/>
    <property type="match status" value="1"/>
</dbReference>
<feature type="signal peptide" evidence="3">
    <location>
        <begin position="1"/>
        <end position="22"/>
    </location>
</feature>
<keyword evidence="2" id="KW-0812">Transmembrane</keyword>
<dbReference type="RefSeq" id="XP_013081589.2">
    <property type="nucleotide sequence ID" value="XM_013226135.2"/>
</dbReference>
<proteinExistence type="predicted"/>
<accession>A0A9U8ECU4</accession>
<organism evidence="5 6">
    <name type="scientific">Biomphalaria glabrata</name>
    <name type="common">Bloodfluke planorb</name>
    <name type="synonym">Freshwater snail</name>
    <dbReference type="NCBI Taxonomy" id="6526"/>
    <lineage>
        <taxon>Eukaryota</taxon>
        <taxon>Metazoa</taxon>
        <taxon>Spiralia</taxon>
        <taxon>Lophotrochozoa</taxon>
        <taxon>Mollusca</taxon>
        <taxon>Gastropoda</taxon>
        <taxon>Heterobranchia</taxon>
        <taxon>Euthyneura</taxon>
        <taxon>Panpulmonata</taxon>
        <taxon>Hygrophila</taxon>
        <taxon>Lymnaeoidea</taxon>
        <taxon>Planorbidae</taxon>
        <taxon>Biomphalaria</taxon>
    </lineage>
</organism>
<dbReference type="AlphaFoldDB" id="A0A9U8ECU4"/>
<sequence length="873" mass="96215">MMSSFYLSYLTCTILLVSELVAMESLTNVLSSSFTLATSARWDDSVLPSLSSTEPQNRRSLVASVPNETSTTNSLDGWLKSLPNTDLHFQQTFSGLNLNSQTISTEMTETSPVDDNSISDMSIPTVSLLNPSVIKSGQINDMSTKLTSANNVSTNLDIHLVSASYFERVTETPRLPDMTELYEGSSGLSDASAGNVILSTDFSSSASSSLMTYLSTSPIVTVQIKEFPSTSNLFILPTESTVPRTSIPSTEIPHKAVVNLNSSKILILPSTIGITSADISLNVTDYMSPLVLPTSDFMTQVLMSTSPSTGLTSSYYTSPGKTLSEESTTPYLTSPSKLLSTEPITTDLSEAKLLSTEHIAPDFSESKLLSTEPITPDFSEAKFLSTEFITPYLSSLSKLLSTEPISPDLSDEKRVSTETITPDHSSPGKTLSTEPPTTYLTLPVKPLSTELFMPMFTTPALSSSTELVTPSITTPEATPPTDGVTSKFSTPATPRTINSTRALDKQSASLKIPFKIKYSLTFLPEYLDNTSSAYGNISNRFSDQLSDQFQDVTHFKDLSIRTLRNGSIVVDFDLRLSAYKEETGMINTSQLKEDLDKVKGRLATIPDIDKTYLENEYVTYVDKGIKLANSALQNVCMFQDVCSDSQYVCDSKSATCLLQCRAEDTITRENPYRVMCRCLVGGQVMDVPNEETCWNTRGHSSRHLRTPEIIALCVSLSLAAIMMTVIVTVWVFKDKRTRRSNHANKDVQVLLNNDGKIHFKENQDVLDDNISVEIQTTEFRNIPETKNDSPEKRSSTTNPGMFRHSNVTQVLTVPEIRHSQEDNTSLDDMDFGPVVNSYGNQDMSDYGDSEFNWRNIVVKKKPLKLPRVSRITD</sequence>
<evidence type="ECO:0000313" key="7">
    <source>
        <dbReference type="RefSeq" id="XP_013081589.2"/>
    </source>
</evidence>
<feature type="region of interest" description="Disordered" evidence="1">
    <location>
        <begin position="403"/>
        <end position="437"/>
    </location>
</feature>
<evidence type="ECO:0000256" key="3">
    <source>
        <dbReference type="SAM" id="SignalP"/>
    </source>
</evidence>
<evidence type="ECO:0000256" key="1">
    <source>
        <dbReference type="SAM" id="MobiDB-lite"/>
    </source>
</evidence>
<feature type="region of interest" description="Disordered" evidence="1">
    <location>
        <begin position="48"/>
        <end position="71"/>
    </location>
</feature>
<dbReference type="RefSeq" id="XP_013081588.2">
    <property type="nucleotide sequence ID" value="XM_013226134.2"/>
</dbReference>